<dbReference type="Proteomes" id="UP000197068">
    <property type="component" value="Unassembled WGS sequence"/>
</dbReference>
<evidence type="ECO:0000313" key="3">
    <source>
        <dbReference type="EMBL" id="GAW96120.1"/>
    </source>
</evidence>
<accession>A0ABQ0MUT8</accession>
<evidence type="ECO:0000256" key="1">
    <source>
        <dbReference type="SAM" id="SignalP"/>
    </source>
</evidence>
<feature type="domain" description="Swiss Army Knife 2H phosphoesterase" evidence="2">
    <location>
        <begin position="140"/>
        <end position="228"/>
    </location>
</feature>
<organism evidence="3 4">
    <name type="scientific">Colwellia marinimaniae</name>
    <dbReference type="NCBI Taxonomy" id="1513592"/>
    <lineage>
        <taxon>Bacteria</taxon>
        <taxon>Pseudomonadati</taxon>
        <taxon>Pseudomonadota</taxon>
        <taxon>Gammaproteobacteria</taxon>
        <taxon>Alteromonadales</taxon>
        <taxon>Colwelliaceae</taxon>
        <taxon>Colwellia</taxon>
    </lineage>
</organism>
<feature type="chain" id="PRO_5046102304" description="Swiss Army Knife 2H phosphoesterase domain-containing protein" evidence="1">
    <location>
        <begin position="28"/>
        <end position="246"/>
    </location>
</feature>
<dbReference type="Pfam" id="PF22547">
    <property type="entry name" value="2H-SAK"/>
    <property type="match status" value="1"/>
</dbReference>
<dbReference type="RefSeq" id="WP_057180132.1">
    <property type="nucleotide sequence ID" value="NZ_BDQM01000011.1"/>
</dbReference>
<proteinExistence type="predicted"/>
<feature type="signal peptide" evidence="1">
    <location>
        <begin position="1"/>
        <end position="27"/>
    </location>
</feature>
<name>A0ABQ0MUT8_9GAMM</name>
<keyword evidence="4" id="KW-1185">Reference proteome</keyword>
<reference evidence="3 4" key="1">
    <citation type="submission" date="2017-06" db="EMBL/GenBank/DDBJ databases">
        <title>Whole Genome Sequences of Colwellia marinimaniae MTCD1.</title>
        <authorList>
            <person name="Kusumoto H."/>
            <person name="Inoue M."/>
            <person name="Tanikawa K."/>
            <person name="Maeji H."/>
            <person name="Cameron J.H."/>
            <person name="Bartlett D.H."/>
        </authorList>
    </citation>
    <scope>NUCLEOTIDE SEQUENCE [LARGE SCALE GENOMIC DNA]</scope>
    <source>
        <strain evidence="3 4">MTCD1</strain>
    </source>
</reference>
<evidence type="ECO:0000259" key="2">
    <source>
        <dbReference type="Pfam" id="PF22547"/>
    </source>
</evidence>
<comment type="caution">
    <text evidence="3">The sequence shown here is derived from an EMBL/GenBank/DDBJ whole genome shotgun (WGS) entry which is preliminary data.</text>
</comment>
<gene>
    <name evidence="3" type="ORF">MTCD1_01730</name>
</gene>
<evidence type="ECO:0000313" key="4">
    <source>
        <dbReference type="Proteomes" id="UP000197068"/>
    </source>
</evidence>
<dbReference type="InterPro" id="IPR054498">
    <property type="entry name" value="2H-SAK"/>
</dbReference>
<protein>
    <recommendedName>
        <fullName evidence="2">Swiss Army Knife 2H phosphoesterase domain-containing protein</fullName>
    </recommendedName>
</protein>
<sequence length="246" mass="27731">MQKINNITSLKAILCTIALFWQTSLFAHTITEHAMENTEHKIEQTQLTELGAAVKEAVKEPTVKSIQIELVKLTDKQLTELGEVVKEAAKEPTVKSIQIELVKLTDNSGLSYIGGKVNAADLDVYLFQMKQILGDDFTLYRQYQSKRDHHTFHMTLINPYEYQNLCKRIAIGTKLSVSLRGLARVSVDHKTAYFVVAQSAQAKSYRQSLVLTAKDFHITLGFYPNDVYGVNKGIETLIPTVRITNK</sequence>
<keyword evidence="1" id="KW-0732">Signal</keyword>
<dbReference type="EMBL" id="BDQM01000011">
    <property type="protein sequence ID" value="GAW96120.1"/>
    <property type="molecule type" value="Genomic_DNA"/>
</dbReference>